<feature type="non-terminal residue" evidence="2">
    <location>
        <position position="30"/>
    </location>
</feature>
<feature type="region of interest" description="Disordered" evidence="1">
    <location>
        <begin position="1"/>
        <end position="30"/>
    </location>
</feature>
<organism evidence="2 3">
    <name type="scientific">Cystoisospora suis</name>
    <dbReference type="NCBI Taxonomy" id="483139"/>
    <lineage>
        <taxon>Eukaryota</taxon>
        <taxon>Sar</taxon>
        <taxon>Alveolata</taxon>
        <taxon>Apicomplexa</taxon>
        <taxon>Conoidasida</taxon>
        <taxon>Coccidia</taxon>
        <taxon>Eucoccidiorida</taxon>
        <taxon>Eimeriorina</taxon>
        <taxon>Sarcocystidae</taxon>
        <taxon>Cystoisospora</taxon>
    </lineage>
</organism>
<gene>
    <name evidence="2" type="ORF">CSUI_005848</name>
</gene>
<dbReference type="RefSeq" id="XP_067922007.1">
    <property type="nucleotide sequence ID" value="XM_068066016.1"/>
</dbReference>
<protein>
    <submittedName>
        <fullName evidence="2">Uncharacterized protein</fullName>
    </submittedName>
</protein>
<evidence type="ECO:0000256" key="1">
    <source>
        <dbReference type="SAM" id="MobiDB-lite"/>
    </source>
</evidence>
<evidence type="ECO:0000313" key="3">
    <source>
        <dbReference type="Proteomes" id="UP000221165"/>
    </source>
</evidence>
<proteinExistence type="predicted"/>
<dbReference type="Proteomes" id="UP000221165">
    <property type="component" value="Unassembled WGS sequence"/>
</dbReference>
<evidence type="ECO:0000313" key="2">
    <source>
        <dbReference type="EMBL" id="PHJ20318.1"/>
    </source>
</evidence>
<dbReference type="GeneID" id="94429227"/>
<name>A0A2C6KVM5_9APIC</name>
<sequence length="30" mass="3062">MSGFSFNPNASVFIPGGVQARTPPPPPPPP</sequence>
<dbReference type="AlphaFoldDB" id="A0A2C6KVM5"/>
<comment type="caution">
    <text evidence="2">The sequence shown here is derived from an EMBL/GenBank/DDBJ whole genome shotgun (WGS) entry which is preliminary data.</text>
</comment>
<dbReference type="VEuPathDB" id="ToxoDB:CSUI_005848"/>
<accession>A0A2C6KVM5</accession>
<dbReference type="EMBL" id="MIGC01002862">
    <property type="protein sequence ID" value="PHJ20318.1"/>
    <property type="molecule type" value="Genomic_DNA"/>
</dbReference>
<reference evidence="2 3" key="1">
    <citation type="journal article" date="2017" name="Int. J. Parasitol.">
        <title>The genome of the protozoan parasite Cystoisospora suis and a reverse vaccinology approach to identify vaccine candidates.</title>
        <authorList>
            <person name="Palmieri N."/>
            <person name="Shrestha A."/>
            <person name="Ruttkowski B."/>
            <person name="Beck T."/>
            <person name="Vogl C."/>
            <person name="Tomley F."/>
            <person name="Blake D.P."/>
            <person name="Joachim A."/>
        </authorList>
    </citation>
    <scope>NUCLEOTIDE SEQUENCE [LARGE SCALE GENOMIC DNA]</scope>
    <source>
        <strain evidence="2 3">Wien I</strain>
    </source>
</reference>
<keyword evidence="3" id="KW-1185">Reference proteome</keyword>
<feature type="compositionally biased region" description="Polar residues" evidence="1">
    <location>
        <begin position="1"/>
        <end position="10"/>
    </location>
</feature>